<evidence type="ECO:0000313" key="2">
    <source>
        <dbReference type="Proteomes" id="UP000241818"/>
    </source>
</evidence>
<sequence>MGKEKVHMEKGHWRIYSQEPTYTREYCDLSESPAKDHCLSTALKARQIALIRAQSRRRHRGST</sequence>
<dbReference type="AlphaFoldDB" id="A0A2T3B6K0"/>
<dbReference type="RefSeq" id="XP_024722539.1">
    <property type="nucleotide sequence ID" value="XM_024864704.1"/>
</dbReference>
<organism evidence="1 2">
    <name type="scientific">Amorphotheca resinae ATCC 22711</name>
    <dbReference type="NCBI Taxonomy" id="857342"/>
    <lineage>
        <taxon>Eukaryota</taxon>
        <taxon>Fungi</taxon>
        <taxon>Dikarya</taxon>
        <taxon>Ascomycota</taxon>
        <taxon>Pezizomycotina</taxon>
        <taxon>Leotiomycetes</taxon>
        <taxon>Helotiales</taxon>
        <taxon>Amorphothecaceae</taxon>
        <taxon>Amorphotheca</taxon>
    </lineage>
</organism>
<dbReference type="InParanoid" id="A0A2T3B6K0"/>
<gene>
    <name evidence="1" type="ORF">M430DRAFT_224927</name>
</gene>
<proteinExistence type="predicted"/>
<dbReference type="GeneID" id="36572785"/>
<name>A0A2T3B6K0_AMORE</name>
<reference evidence="1 2" key="1">
    <citation type="journal article" date="2018" name="New Phytol.">
        <title>Comparative genomics and transcriptomics depict ericoid mycorrhizal fungi as versatile saprotrophs and plant mutualists.</title>
        <authorList>
            <person name="Martino E."/>
            <person name="Morin E."/>
            <person name="Grelet G.A."/>
            <person name="Kuo A."/>
            <person name="Kohler A."/>
            <person name="Daghino S."/>
            <person name="Barry K.W."/>
            <person name="Cichocki N."/>
            <person name="Clum A."/>
            <person name="Dockter R.B."/>
            <person name="Hainaut M."/>
            <person name="Kuo R.C."/>
            <person name="LaButti K."/>
            <person name="Lindahl B.D."/>
            <person name="Lindquist E.A."/>
            <person name="Lipzen A."/>
            <person name="Khouja H.R."/>
            <person name="Magnuson J."/>
            <person name="Murat C."/>
            <person name="Ohm R.A."/>
            <person name="Singer S.W."/>
            <person name="Spatafora J.W."/>
            <person name="Wang M."/>
            <person name="Veneault-Fourrey C."/>
            <person name="Henrissat B."/>
            <person name="Grigoriev I.V."/>
            <person name="Martin F.M."/>
            <person name="Perotto S."/>
        </authorList>
    </citation>
    <scope>NUCLEOTIDE SEQUENCE [LARGE SCALE GENOMIC DNA]</scope>
    <source>
        <strain evidence="1 2">ATCC 22711</strain>
    </source>
</reference>
<dbReference type="Proteomes" id="UP000241818">
    <property type="component" value="Unassembled WGS sequence"/>
</dbReference>
<keyword evidence="2" id="KW-1185">Reference proteome</keyword>
<dbReference type="EMBL" id="KZ679009">
    <property type="protein sequence ID" value="PSS22384.1"/>
    <property type="molecule type" value="Genomic_DNA"/>
</dbReference>
<accession>A0A2T3B6K0</accession>
<protein>
    <submittedName>
        <fullName evidence="1">Uncharacterized protein</fullName>
    </submittedName>
</protein>
<evidence type="ECO:0000313" key="1">
    <source>
        <dbReference type="EMBL" id="PSS22384.1"/>
    </source>
</evidence>